<accession>A0A556UFM0</accession>
<sequence>MLMGGGVFGHIPCKDWIFDLEGKRQAHDTPGAFCLVELTEDILKHLMDLVVSLVCSGELSLARVLRKNILDKVKQKKLLTYTNSFKPLAARSVAARPGTLHDFRSHEIADQLTLLDAELFYKIEIPEVLLWAKEQNEEKSPNLTQFTEHFNNSLIGMIHFPPPFPPPLFNIP</sequence>
<organism evidence="3 4">
    <name type="scientific">Bagarius yarrelli</name>
    <name type="common">Goonch</name>
    <name type="synonym">Bagrus yarrelli</name>
    <dbReference type="NCBI Taxonomy" id="175774"/>
    <lineage>
        <taxon>Eukaryota</taxon>
        <taxon>Metazoa</taxon>
        <taxon>Chordata</taxon>
        <taxon>Craniata</taxon>
        <taxon>Vertebrata</taxon>
        <taxon>Euteleostomi</taxon>
        <taxon>Actinopterygii</taxon>
        <taxon>Neopterygii</taxon>
        <taxon>Teleostei</taxon>
        <taxon>Ostariophysi</taxon>
        <taxon>Siluriformes</taxon>
        <taxon>Sisoridae</taxon>
        <taxon>Sisorinae</taxon>
        <taxon>Bagarius</taxon>
    </lineage>
</organism>
<dbReference type="PANTHER" id="PTHR23113">
    <property type="entry name" value="GUANINE NUCLEOTIDE EXCHANGE FACTOR"/>
    <property type="match status" value="1"/>
</dbReference>
<dbReference type="EMBL" id="VCAZ01000070">
    <property type="protein sequence ID" value="TSO77756.1"/>
    <property type="molecule type" value="Genomic_DNA"/>
</dbReference>
<keyword evidence="1" id="KW-0344">Guanine-nucleotide releasing factor</keyword>
<evidence type="ECO:0000259" key="2">
    <source>
        <dbReference type="Pfam" id="PF00617"/>
    </source>
</evidence>
<dbReference type="Gene3D" id="1.10.840.10">
    <property type="entry name" value="Ras guanine-nucleotide exchange factors catalytic domain"/>
    <property type="match status" value="1"/>
</dbReference>
<dbReference type="GO" id="GO:0007265">
    <property type="term" value="P:Ras protein signal transduction"/>
    <property type="evidence" value="ECO:0007669"/>
    <property type="project" value="TreeGrafter"/>
</dbReference>
<feature type="domain" description="Ras-GEF" evidence="2">
    <location>
        <begin position="107"/>
        <end position="152"/>
    </location>
</feature>
<dbReference type="Proteomes" id="UP000319801">
    <property type="component" value="Unassembled WGS sequence"/>
</dbReference>
<dbReference type="GO" id="GO:0005085">
    <property type="term" value="F:guanyl-nucleotide exchange factor activity"/>
    <property type="evidence" value="ECO:0007669"/>
    <property type="project" value="UniProtKB-KW"/>
</dbReference>
<dbReference type="InterPro" id="IPR001895">
    <property type="entry name" value="RASGEF_cat_dom"/>
</dbReference>
<comment type="caution">
    <text evidence="3">The sequence shown here is derived from an EMBL/GenBank/DDBJ whole genome shotgun (WGS) entry which is preliminary data.</text>
</comment>
<dbReference type="SUPFAM" id="SSF48366">
    <property type="entry name" value="Ras GEF"/>
    <property type="match status" value="1"/>
</dbReference>
<dbReference type="Pfam" id="PF00617">
    <property type="entry name" value="RasGEF"/>
    <property type="match status" value="1"/>
</dbReference>
<dbReference type="InterPro" id="IPR023578">
    <property type="entry name" value="Ras_GEF_dom_sf"/>
</dbReference>
<proteinExistence type="predicted"/>
<dbReference type="AlphaFoldDB" id="A0A556UFM0"/>
<dbReference type="GO" id="GO:0005886">
    <property type="term" value="C:plasma membrane"/>
    <property type="evidence" value="ECO:0007669"/>
    <property type="project" value="TreeGrafter"/>
</dbReference>
<protein>
    <submittedName>
        <fullName evidence="3">Rap guanine nucleotide exchange factor 1</fullName>
    </submittedName>
</protein>
<dbReference type="PANTHER" id="PTHR23113:SF224">
    <property type="entry name" value="RAP GUANINE NUCLEOTIDE EXCHANGE FACTOR 1"/>
    <property type="match status" value="1"/>
</dbReference>
<evidence type="ECO:0000313" key="4">
    <source>
        <dbReference type="Proteomes" id="UP000319801"/>
    </source>
</evidence>
<name>A0A556UFM0_BAGYA</name>
<evidence type="ECO:0000256" key="1">
    <source>
        <dbReference type="ARBA" id="ARBA00022658"/>
    </source>
</evidence>
<keyword evidence="4" id="KW-1185">Reference proteome</keyword>
<dbReference type="InterPro" id="IPR008937">
    <property type="entry name" value="Ras-like_GEF"/>
</dbReference>
<evidence type="ECO:0000313" key="3">
    <source>
        <dbReference type="EMBL" id="TSO77756.1"/>
    </source>
</evidence>
<dbReference type="InterPro" id="IPR036964">
    <property type="entry name" value="RASGEF_cat_dom_sf"/>
</dbReference>
<dbReference type="OrthoDB" id="25179at2759"/>
<reference evidence="3 4" key="1">
    <citation type="journal article" date="2019" name="Genome Biol. Evol.">
        <title>Whole-Genome Sequencing of the Giant Devil Catfish, Bagarius yarrelli.</title>
        <authorList>
            <person name="Jiang W."/>
            <person name="Lv Y."/>
            <person name="Cheng L."/>
            <person name="Yang K."/>
            <person name="Chao B."/>
            <person name="Wang X."/>
            <person name="Li Y."/>
            <person name="Pan X."/>
            <person name="You X."/>
            <person name="Zhang Y."/>
            <person name="Yang J."/>
            <person name="Li J."/>
            <person name="Zhang X."/>
            <person name="Liu S."/>
            <person name="Sun C."/>
            <person name="Yang J."/>
            <person name="Shi Q."/>
        </authorList>
    </citation>
    <scope>NUCLEOTIDE SEQUENCE [LARGE SCALE GENOMIC DNA]</scope>
    <source>
        <strain evidence="3">JWS20170419001</strain>
        <tissue evidence="3">Muscle</tissue>
    </source>
</reference>
<gene>
    <name evidence="3" type="ORF">Baya_9723</name>
</gene>